<keyword evidence="1" id="KW-0472">Membrane</keyword>
<feature type="transmembrane region" description="Helical" evidence="1">
    <location>
        <begin position="176"/>
        <end position="200"/>
    </location>
</feature>
<feature type="transmembrane region" description="Helical" evidence="1">
    <location>
        <begin position="326"/>
        <end position="344"/>
    </location>
</feature>
<evidence type="ECO:0000313" key="2">
    <source>
        <dbReference type="EMBL" id="AAD41914.1"/>
    </source>
</evidence>
<name>Q9XMU9_TETPY</name>
<feature type="transmembrane region" description="Helical" evidence="1">
    <location>
        <begin position="233"/>
        <end position="254"/>
    </location>
</feature>
<organism evidence="2">
    <name type="scientific">Tetrahymena pyriformis</name>
    <dbReference type="NCBI Taxonomy" id="5908"/>
    <lineage>
        <taxon>Eukaryota</taxon>
        <taxon>Sar</taxon>
        <taxon>Alveolata</taxon>
        <taxon>Ciliophora</taxon>
        <taxon>Intramacronucleata</taxon>
        <taxon>Oligohymenophorea</taxon>
        <taxon>Hymenostomatida</taxon>
        <taxon>Tetrahymenina</taxon>
        <taxon>Tetrahymenidae</taxon>
        <taxon>Tetrahymena</taxon>
    </lineage>
</organism>
<proteinExistence type="predicted"/>
<feature type="transmembrane region" description="Helical" evidence="1">
    <location>
        <begin position="85"/>
        <end position="103"/>
    </location>
</feature>
<dbReference type="GeneID" id="800759"/>
<dbReference type="AlphaFoldDB" id="Q9XMU9"/>
<dbReference type="RefSeq" id="NP_049569.1">
    <property type="nucleotide sequence ID" value="NC_000862.1"/>
</dbReference>
<feature type="transmembrane region" description="Helical" evidence="1">
    <location>
        <begin position="401"/>
        <end position="422"/>
    </location>
</feature>
<keyword evidence="2" id="KW-0496">Mitochondrion</keyword>
<keyword evidence="1" id="KW-0812">Transmembrane</keyword>
<feature type="transmembrane region" description="Helical" evidence="1">
    <location>
        <begin position="372"/>
        <end position="389"/>
    </location>
</feature>
<protein>
    <submittedName>
        <fullName evidence="2">Orf448</fullName>
    </submittedName>
</protein>
<evidence type="ECO:0000256" key="1">
    <source>
        <dbReference type="SAM" id="Phobius"/>
    </source>
</evidence>
<dbReference type="EMBL" id="AF160864">
    <property type="protein sequence ID" value="AAD41914.1"/>
    <property type="molecule type" value="Genomic_DNA"/>
</dbReference>
<feature type="transmembrane region" description="Helical" evidence="1">
    <location>
        <begin position="266"/>
        <end position="294"/>
    </location>
</feature>
<sequence>MGSGHIQQWGGIEINQDDVIITTPYIYEESLFKPSLGLLGNIVFSGIDWIYTSTESMLAYDFKVWYLWEGLSNFDDSYDMFFNQYWAISFSTTAFQLFYAVLLDKYLNVLVQNNPFNADWYRMLLHSRENALIWLYHPELSWHISSLNQFFTYFYGGIFEFIYFDKSNPDMCILAHTLYIHLIVLFLIFTGFVTILFSFYGNPNTEENTIDSDYLSASGTVEAEKEITSIDDYLGLVFVVAYVFGVFFFIHAWTSIIAHTALIMSYYSIFMMFIFILGMPTLILYDLGIFFLAYLKGAGKNPNSAVEVVFDYIACVVFYTRILAQWVRIVLMIITFISLSHYVAEFEITNSALIGSENQSEGMNELHANMSTTYYILTVLPGKFLYWIYEILHTLFLVSSQFIAFFAIVFWLFLFLYTFFIIEKHEDFFSKKREERKKKLKELYNLKN</sequence>
<geneLocation type="mitochondrion" evidence="2"/>
<feature type="transmembrane region" description="Helical" evidence="1">
    <location>
        <begin position="142"/>
        <end position="164"/>
    </location>
</feature>
<keyword evidence="1" id="KW-1133">Transmembrane helix</keyword>
<reference evidence="2" key="1">
    <citation type="journal article" date="2000" name="J. Mol. Biol.">
        <title>Complete sequence of the mitochondrial genome of Tetrahymena pyriformis and comparison with Paramecium aurelia mitochondrial DNA.</title>
        <authorList>
            <person name="Burger G."/>
            <person name="Zhu Y."/>
            <person name="Littlejohn T.G."/>
            <person name="Greenwood S.J."/>
            <person name="Schnare M.N."/>
            <person name="Lang B.F."/>
            <person name="Gray M.W."/>
        </authorList>
    </citation>
    <scope>NUCLEOTIDE SEQUENCE</scope>
</reference>
<reference evidence="2" key="2">
    <citation type="journal article" date="2000" name="J. Mol. Biol.">
        <title>Expression of mitochondrial protein-coding genes in Tetrahymena pyriformis.</title>
        <authorList>
            <person name="Edqvist J."/>
            <person name="Burger G."/>
            <person name="Gray M.W."/>
        </authorList>
    </citation>
    <scope>NUCLEOTIDE SEQUENCE</scope>
</reference>
<gene>
    <name evidence="2" type="primary">orf448</name>
</gene>
<accession>Q9XMU9</accession>